<protein>
    <submittedName>
        <fullName evidence="2">Spore germination cell wall hydrolase CwlJ-like protein</fullName>
    </submittedName>
</protein>
<dbReference type="Pfam" id="PF07486">
    <property type="entry name" value="Hydrolase_2"/>
    <property type="match status" value="1"/>
</dbReference>
<gene>
    <name evidence="2" type="ORF">J2Z28_002053</name>
</gene>
<reference evidence="2 3" key="1">
    <citation type="submission" date="2021-03" db="EMBL/GenBank/DDBJ databases">
        <title>Genomic Encyclopedia of Type Strains, Phase IV (KMG-IV): sequencing the most valuable type-strain genomes for metagenomic binning, comparative biology and taxonomic classification.</title>
        <authorList>
            <person name="Goeker M."/>
        </authorList>
    </citation>
    <scope>NUCLEOTIDE SEQUENCE [LARGE SCALE GENOMIC DNA]</scope>
    <source>
        <strain evidence="2 3">DSM 21292</strain>
    </source>
</reference>
<dbReference type="EMBL" id="JAGIKV010000006">
    <property type="protein sequence ID" value="MBP2245435.1"/>
    <property type="molecule type" value="Genomic_DNA"/>
</dbReference>
<evidence type="ECO:0000259" key="1">
    <source>
        <dbReference type="Pfam" id="PF07486"/>
    </source>
</evidence>
<sequence>MPMIIGLKPSPEQASIIRNELLRDFTLGEVPGFFLWKKDGIVSPNGLLHNTMYGDEQLKQGRKQTMAVIKANSEDVKLLARLMRAEAEGDGEQGMLLVGNVGVNRVLVDCLDFRDIRDINRMVFQNPGGFESTQKGYFYQRARESEIRLAQRVINGERIWPASNSLWFFRPVGDCPPTWYDQQNTGRFKAHCFFSPTGDDCPEVY</sequence>
<comment type="caution">
    <text evidence="2">The sequence shown here is derived from an EMBL/GenBank/DDBJ whole genome shotgun (WGS) entry which is preliminary data.</text>
</comment>
<evidence type="ECO:0000313" key="3">
    <source>
        <dbReference type="Proteomes" id="UP000810207"/>
    </source>
</evidence>
<name>A0ABS4RRD0_PAEXY</name>
<dbReference type="Proteomes" id="UP000810207">
    <property type="component" value="Unassembled WGS sequence"/>
</dbReference>
<dbReference type="Gene3D" id="1.10.10.2520">
    <property type="entry name" value="Cell wall hydrolase SleB, domain 1"/>
    <property type="match status" value="1"/>
</dbReference>
<dbReference type="InterPro" id="IPR011105">
    <property type="entry name" value="Cell_wall_hydrolase_SleB"/>
</dbReference>
<evidence type="ECO:0000313" key="2">
    <source>
        <dbReference type="EMBL" id="MBP2245435.1"/>
    </source>
</evidence>
<proteinExistence type="predicted"/>
<keyword evidence="3" id="KW-1185">Reference proteome</keyword>
<organism evidence="2 3">
    <name type="scientific">Paenibacillus xylanexedens</name>
    <dbReference type="NCBI Taxonomy" id="528191"/>
    <lineage>
        <taxon>Bacteria</taxon>
        <taxon>Bacillati</taxon>
        <taxon>Bacillota</taxon>
        <taxon>Bacilli</taxon>
        <taxon>Bacillales</taxon>
        <taxon>Paenibacillaceae</taxon>
        <taxon>Paenibacillus</taxon>
    </lineage>
</organism>
<feature type="domain" description="Cell wall hydrolase SleB" evidence="1">
    <location>
        <begin position="89"/>
        <end position="194"/>
    </location>
</feature>
<dbReference type="InterPro" id="IPR042047">
    <property type="entry name" value="SleB_dom1"/>
</dbReference>
<accession>A0ABS4RRD0</accession>